<feature type="signal peptide" evidence="1">
    <location>
        <begin position="1"/>
        <end position="20"/>
    </location>
</feature>
<dbReference type="EMBL" id="LFMI01000659">
    <property type="protein sequence ID" value="OTA06156.1"/>
    <property type="molecule type" value="Genomic_DNA"/>
</dbReference>
<comment type="caution">
    <text evidence="2">The sequence shown here is derived from an EMBL/GenBank/DDBJ whole genome shotgun (WGS) entry which is preliminary data.</text>
</comment>
<evidence type="ECO:0000313" key="2">
    <source>
        <dbReference type="EMBL" id="OTA06156.1"/>
    </source>
</evidence>
<gene>
    <name evidence="2" type="ORF">A9Z42_0068850</name>
</gene>
<evidence type="ECO:0000256" key="1">
    <source>
        <dbReference type="SAM" id="SignalP"/>
    </source>
</evidence>
<evidence type="ECO:0000313" key="3">
    <source>
        <dbReference type="Proteomes" id="UP000219286"/>
    </source>
</evidence>
<organism evidence="2 3">
    <name type="scientific">Trichoderma parareesei</name>
    <name type="common">Filamentous fungus</name>
    <dbReference type="NCBI Taxonomy" id="858221"/>
    <lineage>
        <taxon>Eukaryota</taxon>
        <taxon>Fungi</taxon>
        <taxon>Dikarya</taxon>
        <taxon>Ascomycota</taxon>
        <taxon>Pezizomycotina</taxon>
        <taxon>Sordariomycetes</taxon>
        <taxon>Hypocreomycetidae</taxon>
        <taxon>Hypocreales</taxon>
        <taxon>Hypocreaceae</taxon>
        <taxon>Trichoderma</taxon>
    </lineage>
</organism>
<reference evidence="2 3" key="1">
    <citation type="journal article" date="2015" name="Genome Announc.">
        <title>Genome sequence and annotation of Trichoderma parareesei, the ancestor of the cellulase producer Trichoderma reesei.</title>
        <authorList>
            <person name="Yang D."/>
            <person name="Pomraning K."/>
            <person name="Kopchinskiy A."/>
            <person name="Karimi Aghcheh R."/>
            <person name="Atanasova L."/>
            <person name="Chenthamara K."/>
            <person name="Baker S.E."/>
            <person name="Zhang R."/>
            <person name="Shen Q."/>
            <person name="Freitag M."/>
            <person name="Kubicek C.P."/>
            <person name="Druzhinina I.S."/>
        </authorList>
    </citation>
    <scope>NUCLEOTIDE SEQUENCE [LARGE SCALE GENOMIC DNA]</scope>
    <source>
        <strain evidence="2 3">CBS 125925</strain>
    </source>
</reference>
<dbReference type="Proteomes" id="UP000219286">
    <property type="component" value="Unassembled WGS sequence"/>
</dbReference>
<sequence>MMSLYQFIAVALAASSLAMAQDSPIPTKLLSNPVQPTAFSDDPALSTHRPLVIVTASESASGDQGERTSGVVLLQVISRPATHQTPKPSP</sequence>
<accession>A0A2H2ZVZ8</accession>
<dbReference type="AlphaFoldDB" id="A0A2H2ZVZ8"/>
<dbReference type="OrthoDB" id="4900621at2759"/>
<proteinExistence type="predicted"/>
<evidence type="ECO:0008006" key="4">
    <source>
        <dbReference type="Google" id="ProtNLM"/>
    </source>
</evidence>
<feature type="chain" id="PRO_5013870705" description="SSCRP protein" evidence="1">
    <location>
        <begin position="21"/>
        <end position="90"/>
    </location>
</feature>
<keyword evidence="3" id="KW-1185">Reference proteome</keyword>
<name>A0A2H2ZVZ8_TRIPA</name>
<protein>
    <recommendedName>
        <fullName evidence="4">SSCRP protein</fullName>
    </recommendedName>
</protein>
<keyword evidence="1" id="KW-0732">Signal</keyword>